<evidence type="ECO:0000259" key="1">
    <source>
        <dbReference type="Pfam" id="PF12867"/>
    </source>
</evidence>
<dbReference type="EMBL" id="CP007128">
    <property type="protein sequence ID" value="AHG89040.1"/>
    <property type="molecule type" value="Genomic_DNA"/>
</dbReference>
<organism evidence="2 3">
    <name type="scientific">Gemmatirosa kalamazoonensis</name>
    <dbReference type="NCBI Taxonomy" id="861299"/>
    <lineage>
        <taxon>Bacteria</taxon>
        <taxon>Pseudomonadati</taxon>
        <taxon>Gemmatimonadota</taxon>
        <taxon>Gemmatimonadia</taxon>
        <taxon>Gemmatimonadales</taxon>
        <taxon>Gemmatimonadaceae</taxon>
        <taxon>Gemmatirosa</taxon>
    </lineage>
</organism>
<keyword evidence="3" id="KW-1185">Reference proteome</keyword>
<name>W0RFC5_9BACT</name>
<protein>
    <submittedName>
        <fullName evidence="2">DinB-like domain protein</fullName>
    </submittedName>
</protein>
<dbReference type="HOGENOM" id="CLU_1561020_0_0_0"/>
<dbReference type="RefSeq" id="WP_025410556.1">
    <property type="nucleotide sequence ID" value="NZ_CP007128.1"/>
</dbReference>
<dbReference type="SUPFAM" id="SSF109854">
    <property type="entry name" value="DinB/YfiT-like putative metalloenzymes"/>
    <property type="match status" value="1"/>
</dbReference>
<feature type="domain" description="DinB-like" evidence="1">
    <location>
        <begin position="30"/>
        <end position="160"/>
    </location>
</feature>
<dbReference type="InParanoid" id="W0RFC5"/>
<gene>
    <name evidence="2" type="ORF">J421_1503</name>
</gene>
<dbReference type="KEGG" id="gba:J421_1503"/>
<proteinExistence type="predicted"/>
<dbReference type="Gene3D" id="1.20.120.450">
    <property type="entry name" value="dinb family like domain"/>
    <property type="match status" value="1"/>
</dbReference>
<dbReference type="Proteomes" id="UP000019151">
    <property type="component" value="Chromosome"/>
</dbReference>
<dbReference type="Pfam" id="PF12867">
    <property type="entry name" value="DinB_2"/>
    <property type="match status" value="1"/>
</dbReference>
<dbReference type="InterPro" id="IPR024775">
    <property type="entry name" value="DinB-like"/>
</dbReference>
<sequence>MTAPKLEVWQRGPVAGVPALLQPAAHAMLQAREELEAIARGLTTEQLWARPAGVAAVGFHVAHVAGVLDRLLTYARGESLSREQRVALGAEPEPGDPPRDAAALLDALARAVDRALDQLRATDPATLVEPRELGRLKIPTTVGGLLFHAAEHAQRHVGQALVTARVASGGA</sequence>
<reference evidence="2 3" key="1">
    <citation type="journal article" date="2014" name="Genome Announc.">
        <title>Genome Sequence and Methylome of Soil Bacterium Gemmatirosa kalamazoonensis KBS708T, a Member of the Rarely Cultivated Gemmatimonadetes Phylum.</title>
        <authorList>
            <person name="Debruyn J.M."/>
            <person name="Radosevich M."/>
            <person name="Wommack K.E."/>
            <person name="Polson S.W."/>
            <person name="Hauser L.J."/>
            <person name="Fawaz M.N."/>
            <person name="Korlach J."/>
            <person name="Tsai Y.C."/>
        </authorList>
    </citation>
    <scope>NUCLEOTIDE SEQUENCE [LARGE SCALE GENOMIC DNA]</scope>
    <source>
        <strain evidence="2 3">KBS708</strain>
    </source>
</reference>
<dbReference type="AlphaFoldDB" id="W0RFC5"/>
<accession>W0RFC5</accession>
<dbReference type="STRING" id="861299.J421_1503"/>
<dbReference type="OrthoDB" id="1439983at2"/>
<dbReference type="InterPro" id="IPR034660">
    <property type="entry name" value="DinB/YfiT-like"/>
</dbReference>
<dbReference type="PATRIC" id="fig|861299.3.peg.1527"/>
<dbReference type="eggNOG" id="COG2318">
    <property type="taxonomic scope" value="Bacteria"/>
</dbReference>
<evidence type="ECO:0000313" key="2">
    <source>
        <dbReference type="EMBL" id="AHG89040.1"/>
    </source>
</evidence>
<evidence type="ECO:0000313" key="3">
    <source>
        <dbReference type="Proteomes" id="UP000019151"/>
    </source>
</evidence>